<accession>A0A0A9BHZ0</accession>
<protein>
    <submittedName>
        <fullName evidence="1">Uncharacterized protein</fullName>
    </submittedName>
</protein>
<sequence length="29" mass="3249">MSDLGRTRMKFSGHNAWLLSITFGSKHIG</sequence>
<reference evidence="1" key="2">
    <citation type="journal article" date="2015" name="Data Brief">
        <title>Shoot transcriptome of the giant reed, Arundo donax.</title>
        <authorList>
            <person name="Barrero R.A."/>
            <person name="Guerrero F.D."/>
            <person name="Moolhuijzen P."/>
            <person name="Goolsby J.A."/>
            <person name="Tidwell J."/>
            <person name="Bellgard S.E."/>
            <person name="Bellgard M.I."/>
        </authorList>
    </citation>
    <scope>NUCLEOTIDE SEQUENCE</scope>
    <source>
        <tissue evidence="1">Shoot tissue taken approximately 20 cm above the soil surface</tissue>
    </source>
</reference>
<organism evidence="1">
    <name type="scientific">Arundo donax</name>
    <name type="common">Giant reed</name>
    <name type="synonym">Donax arundinaceus</name>
    <dbReference type="NCBI Taxonomy" id="35708"/>
    <lineage>
        <taxon>Eukaryota</taxon>
        <taxon>Viridiplantae</taxon>
        <taxon>Streptophyta</taxon>
        <taxon>Embryophyta</taxon>
        <taxon>Tracheophyta</taxon>
        <taxon>Spermatophyta</taxon>
        <taxon>Magnoliopsida</taxon>
        <taxon>Liliopsida</taxon>
        <taxon>Poales</taxon>
        <taxon>Poaceae</taxon>
        <taxon>PACMAD clade</taxon>
        <taxon>Arundinoideae</taxon>
        <taxon>Arundineae</taxon>
        <taxon>Arundo</taxon>
    </lineage>
</organism>
<reference evidence="1" key="1">
    <citation type="submission" date="2014-09" db="EMBL/GenBank/DDBJ databases">
        <authorList>
            <person name="Magalhaes I.L.F."/>
            <person name="Oliveira U."/>
            <person name="Santos F.R."/>
            <person name="Vidigal T.H.D.A."/>
            <person name="Brescovit A.D."/>
            <person name="Santos A.J."/>
        </authorList>
    </citation>
    <scope>NUCLEOTIDE SEQUENCE</scope>
    <source>
        <tissue evidence="1">Shoot tissue taken approximately 20 cm above the soil surface</tissue>
    </source>
</reference>
<evidence type="ECO:0000313" key="1">
    <source>
        <dbReference type="EMBL" id="JAD61758.1"/>
    </source>
</evidence>
<dbReference type="EMBL" id="GBRH01236137">
    <property type="protein sequence ID" value="JAD61758.1"/>
    <property type="molecule type" value="Transcribed_RNA"/>
</dbReference>
<dbReference type="AlphaFoldDB" id="A0A0A9BHZ0"/>
<proteinExistence type="predicted"/>
<name>A0A0A9BHZ0_ARUDO</name>